<keyword evidence="4" id="KW-1185">Reference proteome</keyword>
<keyword evidence="2" id="KW-1133">Transmembrane helix</keyword>
<reference evidence="3 4" key="1">
    <citation type="submission" date="2022-10" db="EMBL/GenBank/DDBJ databases">
        <title>The complete genomes of actinobacterial strains from the NBC collection.</title>
        <authorList>
            <person name="Joergensen T.S."/>
            <person name="Alvarez Arevalo M."/>
            <person name="Sterndorff E.B."/>
            <person name="Faurdal D."/>
            <person name="Vuksanovic O."/>
            <person name="Mourched A.-S."/>
            <person name="Charusanti P."/>
            <person name="Shaw S."/>
            <person name="Blin K."/>
            <person name="Weber T."/>
        </authorList>
    </citation>
    <scope>NUCLEOTIDE SEQUENCE [LARGE SCALE GENOMIC DNA]</scope>
    <source>
        <strain evidence="3 4">NBC_01413</strain>
    </source>
</reference>
<feature type="transmembrane region" description="Helical" evidence="2">
    <location>
        <begin position="113"/>
        <end position="130"/>
    </location>
</feature>
<dbReference type="Pfam" id="PF12277">
    <property type="entry name" value="DUF3618"/>
    <property type="match status" value="1"/>
</dbReference>
<gene>
    <name evidence="3" type="ORF">OG308_24495</name>
</gene>
<evidence type="ECO:0000256" key="2">
    <source>
        <dbReference type="SAM" id="Phobius"/>
    </source>
</evidence>
<accession>A0ABZ1N3C0</accession>
<keyword evidence="2" id="KW-0812">Transmembrane</keyword>
<organism evidence="3 4">
    <name type="scientific">Nocardia salmonicida</name>
    <dbReference type="NCBI Taxonomy" id="53431"/>
    <lineage>
        <taxon>Bacteria</taxon>
        <taxon>Bacillati</taxon>
        <taxon>Actinomycetota</taxon>
        <taxon>Actinomycetes</taxon>
        <taxon>Mycobacteriales</taxon>
        <taxon>Nocardiaceae</taxon>
        <taxon>Nocardia</taxon>
    </lineage>
</organism>
<dbReference type="EMBL" id="CP109527">
    <property type="protein sequence ID" value="WTY34462.1"/>
    <property type="molecule type" value="Genomic_DNA"/>
</dbReference>
<protein>
    <submittedName>
        <fullName evidence="3">DUF3618 domain-containing protein</fullName>
    </submittedName>
</protein>
<evidence type="ECO:0000313" key="3">
    <source>
        <dbReference type="EMBL" id="WTY34462.1"/>
    </source>
</evidence>
<feature type="region of interest" description="Disordered" evidence="1">
    <location>
        <begin position="82"/>
        <end position="106"/>
    </location>
</feature>
<proteinExistence type="predicted"/>
<keyword evidence="2" id="KW-0472">Membrane</keyword>
<name>A0ABZ1N3C0_9NOCA</name>
<evidence type="ECO:0000256" key="1">
    <source>
        <dbReference type="SAM" id="MobiDB-lite"/>
    </source>
</evidence>
<dbReference type="GeneID" id="91377289"/>
<dbReference type="InterPro" id="IPR022062">
    <property type="entry name" value="DUF3618"/>
</dbReference>
<feature type="compositionally biased region" description="Basic and acidic residues" evidence="1">
    <location>
        <begin position="97"/>
        <end position="106"/>
    </location>
</feature>
<dbReference type="Proteomes" id="UP001621418">
    <property type="component" value="Chromosome"/>
</dbReference>
<dbReference type="RefSeq" id="WP_056809513.1">
    <property type="nucleotide sequence ID" value="NZ_CP108014.1"/>
</dbReference>
<evidence type="ECO:0000313" key="4">
    <source>
        <dbReference type="Proteomes" id="UP001621418"/>
    </source>
</evidence>
<sequence length="135" mass="14871">MNEPNDPEALRRDREQARQELGETVAELTDKLDVPARAKDKVHDAADAAKDRVTDAKYQALAAADQARDKAEQVQAVAKEKTRHAAEKVESSVPEPVTERGKQAAEVARRNPIPVAAAAISATALIWWLARRRRS</sequence>